<evidence type="ECO:0000256" key="9">
    <source>
        <dbReference type="SAM" id="Phobius"/>
    </source>
</evidence>
<feature type="transmembrane region" description="Helical" evidence="9">
    <location>
        <begin position="342"/>
        <end position="361"/>
    </location>
</feature>
<feature type="transmembrane region" description="Helical" evidence="9">
    <location>
        <begin position="233"/>
        <end position="250"/>
    </location>
</feature>
<evidence type="ECO:0000256" key="2">
    <source>
        <dbReference type="ARBA" id="ARBA00022475"/>
    </source>
</evidence>
<feature type="compositionally biased region" description="Low complexity" evidence="8">
    <location>
        <begin position="525"/>
        <end position="536"/>
    </location>
</feature>
<feature type="transmembrane region" description="Helical" evidence="9">
    <location>
        <begin position="188"/>
        <end position="205"/>
    </location>
</feature>
<feature type="region of interest" description="Disordered" evidence="8">
    <location>
        <begin position="525"/>
        <end position="555"/>
    </location>
</feature>
<comment type="caution">
    <text evidence="10">The sequence shown here is derived from an EMBL/GenBank/DDBJ whole genome shotgun (WGS) entry which is preliminary data.</text>
</comment>
<dbReference type="GO" id="GO:0016763">
    <property type="term" value="F:pentosyltransferase activity"/>
    <property type="evidence" value="ECO:0007669"/>
    <property type="project" value="TreeGrafter"/>
</dbReference>
<dbReference type="PANTHER" id="PTHR33908">
    <property type="entry name" value="MANNOSYLTRANSFERASE YKCB-RELATED"/>
    <property type="match status" value="1"/>
</dbReference>
<dbReference type="InterPro" id="IPR050297">
    <property type="entry name" value="LipidA_mod_glycosyltrf_83"/>
</dbReference>
<proteinExistence type="predicted"/>
<feature type="transmembrane region" description="Helical" evidence="9">
    <location>
        <begin position="262"/>
        <end position="281"/>
    </location>
</feature>
<feature type="region of interest" description="Disordered" evidence="8">
    <location>
        <begin position="1"/>
        <end position="25"/>
    </location>
</feature>
<sequence length="555" mass="58197">MPGSSRVGSGTAAPTGTVRASLSRRDQRSRRLLRTGLVAAMIAGFVLSLLTLMAVNPFRPADENAHVGYVQSLVEDGRFPEVGEQVLHRFDAQPLKGVQHTANHPPLFYLLQAPIWWVGDQLDDPLAAFYAGRVLSALVGALCVLLVGLIAFGLTGRRRPEVGIGAALYLATFAPFVTVSGFFQNDSVGTATAALALLGLVGLALRPDRPRWPLVLVVAGCVLAPLARAQNVGVVAVCCLGVLLFPLLRAETRTRAAVLRSVLTVLVIGAGCAVTSGIFYLRNLNLYGDATGGAAVTALVRLKPRGESVLDDLLEPGTWYTLFINQPVWVGVWQGPRPGGRLWVSMACLGVIAVGILSWLAREFVMRRRAQLPGPRTAGRTLMAVRFLAAGLVLLHAVEAAIHVAGGGNLHGRYMFGAIAAVATVAAVGLLALPLGRRGPFLAVVVAVDALVAVTYIGFLATSRTAVLPGPDVGWVRRILDGLRNNGVPFAVPLFWILMTVLVAAIGSALLAIWRITGMRHPATPAGATGPADTPTVAQDSLGSARAAVSPSAGT</sequence>
<feature type="transmembrane region" description="Helical" evidence="9">
    <location>
        <begin position="440"/>
        <end position="461"/>
    </location>
</feature>
<keyword evidence="6 9" id="KW-1133">Transmembrane helix</keyword>
<feature type="transmembrane region" description="Helical" evidence="9">
    <location>
        <begin position="134"/>
        <end position="155"/>
    </location>
</feature>
<evidence type="ECO:0000256" key="6">
    <source>
        <dbReference type="ARBA" id="ARBA00022989"/>
    </source>
</evidence>
<dbReference type="RefSeq" id="WP_154771064.1">
    <property type="nucleotide sequence ID" value="NZ_WLYK01000013.1"/>
</dbReference>
<dbReference type="GO" id="GO:0009103">
    <property type="term" value="P:lipopolysaccharide biosynthetic process"/>
    <property type="evidence" value="ECO:0007669"/>
    <property type="project" value="UniProtKB-ARBA"/>
</dbReference>
<feature type="transmembrane region" description="Helical" evidence="9">
    <location>
        <begin position="414"/>
        <end position="433"/>
    </location>
</feature>
<evidence type="ECO:0000313" key="11">
    <source>
        <dbReference type="Proteomes" id="UP000460221"/>
    </source>
</evidence>
<evidence type="ECO:0000256" key="7">
    <source>
        <dbReference type="ARBA" id="ARBA00023136"/>
    </source>
</evidence>
<evidence type="ECO:0000256" key="3">
    <source>
        <dbReference type="ARBA" id="ARBA00022676"/>
    </source>
</evidence>
<keyword evidence="7 9" id="KW-0472">Membrane</keyword>
<feature type="transmembrane region" description="Helical" evidence="9">
    <location>
        <begin position="212"/>
        <end position="227"/>
    </location>
</feature>
<feature type="transmembrane region" description="Helical" evidence="9">
    <location>
        <begin position="32"/>
        <end position="55"/>
    </location>
</feature>
<dbReference type="PANTHER" id="PTHR33908:SF11">
    <property type="entry name" value="MEMBRANE PROTEIN"/>
    <property type="match status" value="1"/>
</dbReference>
<keyword evidence="4" id="KW-0808">Transferase</keyword>
<feature type="compositionally biased region" description="Polar residues" evidence="8">
    <location>
        <begin position="1"/>
        <end position="14"/>
    </location>
</feature>
<gene>
    <name evidence="10" type="ORF">GIS00_24310</name>
</gene>
<evidence type="ECO:0000256" key="4">
    <source>
        <dbReference type="ARBA" id="ARBA00022679"/>
    </source>
</evidence>
<protein>
    <recommendedName>
        <fullName evidence="12">DUF2142 domain-containing protein</fullName>
    </recommendedName>
</protein>
<dbReference type="EMBL" id="WLYK01000013">
    <property type="protein sequence ID" value="MTD17064.1"/>
    <property type="molecule type" value="Genomic_DNA"/>
</dbReference>
<name>A0A7K1FW82_9ACTN</name>
<evidence type="ECO:0000256" key="5">
    <source>
        <dbReference type="ARBA" id="ARBA00022692"/>
    </source>
</evidence>
<dbReference type="AlphaFoldDB" id="A0A7K1FW82"/>
<accession>A0A7K1FW82</accession>
<comment type="subcellular location">
    <subcellularLocation>
        <location evidence="1">Cell membrane</location>
        <topology evidence="1">Multi-pass membrane protein</topology>
    </subcellularLocation>
</comment>
<feature type="transmembrane region" description="Helical" evidence="9">
    <location>
        <begin position="490"/>
        <end position="514"/>
    </location>
</feature>
<evidence type="ECO:0008006" key="12">
    <source>
        <dbReference type="Google" id="ProtNLM"/>
    </source>
</evidence>
<evidence type="ECO:0000256" key="8">
    <source>
        <dbReference type="SAM" id="MobiDB-lite"/>
    </source>
</evidence>
<feature type="transmembrane region" description="Helical" evidence="9">
    <location>
        <begin position="382"/>
        <end position="402"/>
    </location>
</feature>
<reference evidence="10 11" key="1">
    <citation type="submission" date="2019-11" db="EMBL/GenBank/DDBJ databases">
        <authorList>
            <person name="Jiang L.-Q."/>
        </authorList>
    </citation>
    <scope>NUCLEOTIDE SEQUENCE [LARGE SCALE GENOMIC DNA]</scope>
    <source>
        <strain evidence="10 11">YIM 132087</strain>
    </source>
</reference>
<dbReference type="Proteomes" id="UP000460221">
    <property type="component" value="Unassembled WGS sequence"/>
</dbReference>
<evidence type="ECO:0000313" key="10">
    <source>
        <dbReference type="EMBL" id="MTD17064.1"/>
    </source>
</evidence>
<keyword evidence="5 9" id="KW-0812">Transmembrane</keyword>
<keyword evidence="11" id="KW-1185">Reference proteome</keyword>
<feature type="transmembrane region" description="Helical" evidence="9">
    <location>
        <begin position="162"/>
        <end position="182"/>
    </location>
</feature>
<keyword evidence="3" id="KW-0328">Glycosyltransferase</keyword>
<keyword evidence="2" id="KW-1003">Cell membrane</keyword>
<organism evidence="10 11">
    <name type="scientific">Nakamurella alba</name>
    <dbReference type="NCBI Taxonomy" id="2665158"/>
    <lineage>
        <taxon>Bacteria</taxon>
        <taxon>Bacillati</taxon>
        <taxon>Actinomycetota</taxon>
        <taxon>Actinomycetes</taxon>
        <taxon>Nakamurellales</taxon>
        <taxon>Nakamurellaceae</taxon>
        <taxon>Nakamurella</taxon>
    </lineage>
</organism>
<dbReference type="GO" id="GO:0005886">
    <property type="term" value="C:plasma membrane"/>
    <property type="evidence" value="ECO:0007669"/>
    <property type="project" value="UniProtKB-SubCell"/>
</dbReference>
<evidence type="ECO:0000256" key="1">
    <source>
        <dbReference type="ARBA" id="ARBA00004651"/>
    </source>
</evidence>